<reference evidence="3 4" key="1">
    <citation type="submission" date="2017-09" db="EMBL/GenBank/DDBJ databases">
        <title>Depth-based differentiation of microbial function through sediment-hosted aquifers and enrichment of novel symbionts in the deep terrestrial subsurface.</title>
        <authorList>
            <person name="Probst A.J."/>
            <person name="Ladd B."/>
            <person name="Jarett J.K."/>
            <person name="Geller-Mcgrath D.E."/>
            <person name="Sieber C.M."/>
            <person name="Emerson J.B."/>
            <person name="Anantharaman K."/>
            <person name="Thomas B.C."/>
            <person name="Malmstrom R."/>
            <person name="Stieglmeier M."/>
            <person name="Klingl A."/>
            <person name="Woyke T."/>
            <person name="Ryan C.M."/>
            <person name="Banfield J.F."/>
        </authorList>
    </citation>
    <scope>NUCLEOTIDE SEQUENCE [LARGE SCALE GENOMIC DNA]</scope>
    <source>
        <strain evidence="3">CG11_big_fil_rev_8_21_14_0_20_37_11</strain>
    </source>
</reference>
<proteinExistence type="predicted"/>
<dbReference type="Proteomes" id="UP000230707">
    <property type="component" value="Unassembled WGS sequence"/>
</dbReference>
<evidence type="ECO:0000313" key="3">
    <source>
        <dbReference type="EMBL" id="PIR08782.1"/>
    </source>
</evidence>
<dbReference type="PANTHER" id="PTHR37938:SF1">
    <property type="entry name" value="BLL0215 PROTEIN"/>
    <property type="match status" value="1"/>
</dbReference>
<dbReference type="PANTHER" id="PTHR37938">
    <property type="entry name" value="BLL0215 PROTEIN"/>
    <property type="match status" value="1"/>
</dbReference>
<organism evidence="3 4">
    <name type="scientific">Candidatus Gottesmanbacteria bacterium CG11_big_fil_rev_8_21_14_0_20_37_11</name>
    <dbReference type="NCBI Taxonomy" id="1974575"/>
    <lineage>
        <taxon>Bacteria</taxon>
        <taxon>Candidatus Gottesmaniibacteriota</taxon>
    </lineage>
</organism>
<keyword evidence="2" id="KW-0472">Membrane</keyword>
<name>A0A2H0NIS6_9BACT</name>
<dbReference type="AlphaFoldDB" id="A0A2H0NIS6"/>
<evidence type="ECO:0008006" key="5">
    <source>
        <dbReference type="Google" id="ProtNLM"/>
    </source>
</evidence>
<keyword evidence="2" id="KW-1133">Transmembrane helix</keyword>
<feature type="transmembrane region" description="Helical" evidence="2">
    <location>
        <begin position="99"/>
        <end position="124"/>
    </location>
</feature>
<protein>
    <recommendedName>
        <fullName evidence="5">DUF304 domain-containing protein</fullName>
    </recommendedName>
</protein>
<accession>A0A2H0NIS6</accession>
<feature type="region of interest" description="Disordered" evidence="1">
    <location>
        <begin position="1"/>
        <end position="28"/>
    </location>
</feature>
<gene>
    <name evidence="3" type="ORF">COV53_01255</name>
</gene>
<dbReference type="EMBL" id="PCWS01000024">
    <property type="protein sequence ID" value="PIR08782.1"/>
    <property type="molecule type" value="Genomic_DNA"/>
</dbReference>
<keyword evidence="2" id="KW-0812">Transmembrane</keyword>
<sequence>MPDIFLGEPSQPSQPAISETNNRKTSNTNNALSSYLFMPESMRFETQEPDETIILLLRKHWVTNAFWILMSIVLIIAPFIIFPLFIYGGINPQNLPATLVTFCIITWYLLTFSYMLVNFLLWYFTVSIVTNERIIDIDFDNILNKKFSATRITKIEDVTQRTGGFIRSIFDYGDVIIQTAGTDAVFLFLAVPHPEKVVRTVNQLMEQNK</sequence>
<evidence type="ECO:0000313" key="4">
    <source>
        <dbReference type="Proteomes" id="UP000230707"/>
    </source>
</evidence>
<feature type="compositionally biased region" description="Polar residues" evidence="1">
    <location>
        <begin position="10"/>
        <end position="28"/>
    </location>
</feature>
<feature type="transmembrane region" description="Helical" evidence="2">
    <location>
        <begin position="65"/>
        <end position="87"/>
    </location>
</feature>
<comment type="caution">
    <text evidence="3">The sequence shown here is derived from an EMBL/GenBank/DDBJ whole genome shotgun (WGS) entry which is preliminary data.</text>
</comment>
<evidence type="ECO:0000256" key="1">
    <source>
        <dbReference type="SAM" id="MobiDB-lite"/>
    </source>
</evidence>
<evidence type="ECO:0000256" key="2">
    <source>
        <dbReference type="SAM" id="Phobius"/>
    </source>
</evidence>